<dbReference type="Gene3D" id="2.30.110.10">
    <property type="entry name" value="Electron Transport, Fmn-binding Protein, Chain A"/>
    <property type="match status" value="1"/>
</dbReference>
<dbReference type="EMBL" id="AFMD02000485">
    <property type="protein sequence ID" value="EMG19750.1"/>
    <property type="molecule type" value="Genomic_DNA"/>
</dbReference>
<organism evidence="1 2">
    <name type="scientific">Leptospira interrogans serovar Copenhageni str. LT2050</name>
    <dbReference type="NCBI Taxonomy" id="1001598"/>
    <lineage>
        <taxon>Bacteria</taxon>
        <taxon>Pseudomonadati</taxon>
        <taxon>Spirochaetota</taxon>
        <taxon>Spirochaetia</taxon>
        <taxon>Leptospirales</taxon>
        <taxon>Leptospiraceae</taxon>
        <taxon>Leptospira</taxon>
    </lineage>
</organism>
<evidence type="ECO:0000313" key="2">
    <source>
        <dbReference type="Proteomes" id="UP000011778"/>
    </source>
</evidence>
<protein>
    <submittedName>
        <fullName evidence="1">Uncharacterized protein</fullName>
    </submittedName>
</protein>
<accession>M3G3A2</accession>
<reference evidence="1 2" key="1">
    <citation type="submission" date="2013-02" db="EMBL/GenBank/DDBJ databases">
        <authorList>
            <person name="Harkins D.M."/>
            <person name="Durkin A.S."/>
            <person name="Brinkac L.M."/>
            <person name="Haft D.H."/>
            <person name="Selengut J.D."/>
            <person name="Sanka R."/>
            <person name="DePew J."/>
            <person name="Purushe J."/>
            <person name="Tulsiani S.M."/>
            <person name="Graham G.C."/>
            <person name="Burns M.-A."/>
            <person name="Dohnt M.F."/>
            <person name="Smythe L.D."/>
            <person name="McKay D.B."/>
            <person name="Craig S.B."/>
            <person name="Vinetz J.M."/>
            <person name="Sutton G.G."/>
            <person name="Nierman W.C."/>
            <person name="Fouts D.E."/>
        </authorList>
    </citation>
    <scope>NUCLEOTIDE SEQUENCE [LARGE SCALE GENOMIC DNA]</scope>
    <source>
        <strain evidence="1 2">LT2050</strain>
    </source>
</reference>
<gene>
    <name evidence="1" type="ORF">LEP1GSC150_3207</name>
</gene>
<proteinExistence type="predicted"/>
<dbReference type="InterPro" id="IPR012349">
    <property type="entry name" value="Split_barrel_FMN-bd"/>
</dbReference>
<dbReference type="AlphaFoldDB" id="M3G3A2"/>
<comment type="caution">
    <text evidence="1">The sequence shown here is derived from an EMBL/GenBank/DDBJ whole genome shotgun (WGS) entry which is preliminary data.</text>
</comment>
<dbReference type="Proteomes" id="UP000011778">
    <property type="component" value="Unassembled WGS sequence"/>
</dbReference>
<evidence type="ECO:0000313" key="1">
    <source>
        <dbReference type="EMBL" id="EMG19750.1"/>
    </source>
</evidence>
<name>M3G3A2_LEPIT</name>
<sequence length="188" mass="21085">MLIVCTILKNFTSIFLEPLKRNLNLFFIGGLESMSLTQEEMGDLVGPLSISIATRDAELKPHFARAFGVRISEDQKFMTVMVPKVIFEPCLKDINDNKLIAVTVAHMANFKTRQYKGLVQEIKDCTEADYELMKSVRESGAENSALFFGPKAGEGWNKYIIRPSVAVKFELSELFDQSPGIKAGEKLK</sequence>